<proteinExistence type="predicted"/>
<gene>
    <name evidence="2" type="ORF">PVAP13_2NG330806</name>
</gene>
<dbReference type="Proteomes" id="UP000823388">
    <property type="component" value="Chromosome 2N"/>
</dbReference>
<feature type="compositionally biased region" description="Basic and acidic residues" evidence="1">
    <location>
        <begin position="193"/>
        <end position="202"/>
    </location>
</feature>
<feature type="compositionally biased region" description="Gly residues" evidence="1">
    <location>
        <begin position="180"/>
        <end position="189"/>
    </location>
</feature>
<feature type="compositionally biased region" description="Low complexity" evidence="1">
    <location>
        <begin position="166"/>
        <end position="179"/>
    </location>
</feature>
<dbReference type="AlphaFoldDB" id="A0A8T0VK45"/>
<evidence type="ECO:0000313" key="3">
    <source>
        <dbReference type="Proteomes" id="UP000823388"/>
    </source>
</evidence>
<feature type="region of interest" description="Disordered" evidence="1">
    <location>
        <begin position="1"/>
        <end position="214"/>
    </location>
</feature>
<name>A0A8T0VK45_PANVG</name>
<evidence type="ECO:0000256" key="1">
    <source>
        <dbReference type="SAM" id="MobiDB-lite"/>
    </source>
</evidence>
<comment type="caution">
    <text evidence="2">The sequence shown here is derived from an EMBL/GenBank/DDBJ whole genome shotgun (WGS) entry which is preliminary data.</text>
</comment>
<feature type="compositionally biased region" description="Low complexity" evidence="1">
    <location>
        <begin position="106"/>
        <end position="124"/>
    </location>
</feature>
<feature type="compositionally biased region" description="Basic and acidic residues" evidence="1">
    <location>
        <begin position="125"/>
        <end position="145"/>
    </location>
</feature>
<dbReference type="EMBL" id="CM029040">
    <property type="protein sequence ID" value="KAG2634817.1"/>
    <property type="molecule type" value="Genomic_DNA"/>
</dbReference>
<sequence>MEMRLGATQSKQPSRRWLEKWKLEGKAEGGPPHTAHAATPCRPGRRAPTAPVGAEPGADGGGGPARGPAGERCRGLVGRGTDVGWPRRERCCSRPPRGPPRREGGRPAPLYRGAAAAEGAGEPAPRAREEKRRGAGEGVARRVREVGGGSGAAIEEGRRSPAVHPAAGEGAWRAAAGLGTESGGDGGSGRRSRGVERERENGSGRGGAKRDKKI</sequence>
<keyword evidence="3" id="KW-1185">Reference proteome</keyword>
<accession>A0A8T0VK45</accession>
<reference evidence="2" key="1">
    <citation type="submission" date="2020-05" db="EMBL/GenBank/DDBJ databases">
        <title>WGS assembly of Panicum virgatum.</title>
        <authorList>
            <person name="Lovell J.T."/>
            <person name="Jenkins J."/>
            <person name="Shu S."/>
            <person name="Juenger T.E."/>
            <person name="Schmutz J."/>
        </authorList>
    </citation>
    <scope>NUCLEOTIDE SEQUENCE</scope>
    <source>
        <strain evidence="2">AP13</strain>
    </source>
</reference>
<evidence type="ECO:0000313" key="2">
    <source>
        <dbReference type="EMBL" id="KAG2634817.1"/>
    </source>
</evidence>
<organism evidence="2 3">
    <name type="scientific">Panicum virgatum</name>
    <name type="common">Blackwell switchgrass</name>
    <dbReference type="NCBI Taxonomy" id="38727"/>
    <lineage>
        <taxon>Eukaryota</taxon>
        <taxon>Viridiplantae</taxon>
        <taxon>Streptophyta</taxon>
        <taxon>Embryophyta</taxon>
        <taxon>Tracheophyta</taxon>
        <taxon>Spermatophyta</taxon>
        <taxon>Magnoliopsida</taxon>
        <taxon>Liliopsida</taxon>
        <taxon>Poales</taxon>
        <taxon>Poaceae</taxon>
        <taxon>PACMAD clade</taxon>
        <taxon>Panicoideae</taxon>
        <taxon>Panicodae</taxon>
        <taxon>Paniceae</taxon>
        <taxon>Panicinae</taxon>
        <taxon>Panicum</taxon>
        <taxon>Panicum sect. Hiantes</taxon>
    </lineage>
</organism>
<protein>
    <submittedName>
        <fullName evidence="2">Uncharacterized protein</fullName>
    </submittedName>
</protein>
<feature type="compositionally biased region" description="Basic and acidic residues" evidence="1">
    <location>
        <begin position="16"/>
        <end position="27"/>
    </location>
</feature>